<dbReference type="Proteomes" id="UP000019146">
    <property type="component" value="Plasmid unnamed"/>
</dbReference>
<accession>A0A0P0RM18</accession>
<sequence>MADQRDGTDGFGWVIHGRPHSATVIGPLLVKMAPPATRHARIREFGYVAAQ</sequence>
<organism evidence="1 2">
    <name type="scientific">Paraburkholderia caribensis MBA4</name>
    <dbReference type="NCBI Taxonomy" id="1323664"/>
    <lineage>
        <taxon>Bacteria</taxon>
        <taxon>Pseudomonadati</taxon>
        <taxon>Pseudomonadota</taxon>
        <taxon>Betaproteobacteria</taxon>
        <taxon>Burkholderiales</taxon>
        <taxon>Burkholderiaceae</taxon>
        <taxon>Paraburkholderia</taxon>
    </lineage>
</organism>
<dbReference type="AlphaFoldDB" id="A0A0P0RM18"/>
<gene>
    <name evidence="1" type="ORF">K788_0001654</name>
</gene>
<proteinExistence type="predicted"/>
<evidence type="ECO:0000313" key="2">
    <source>
        <dbReference type="Proteomes" id="UP000019146"/>
    </source>
</evidence>
<evidence type="ECO:0000313" key="1">
    <source>
        <dbReference type="EMBL" id="ALL69987.1"/>
    </source>
</evidence>
<name>A0A0P0RM18_9BURK</name>
<dbReference type="EMBL" id="CP012748">
    <property type="protein sequence ID" value="ALL69987.1"/>
    <property type="molecule type" value="Genomic_DNA"/>
</dbReference>
<keyword evidence="1" id="KW-0614">Plasmid</keyword>
<protein>
    <submittedName>
        <fullName evidence="1">Uncharacterized protein</fullName>
    </submittedName>
</protein>
<geneLocation type="plasmid" evidence="2"/>
<dbReference type="KEGG" id="bcai:K788_0001654"/>
<reference evidence="1 2" key="1">
    <citation type="journal article" date="2014" name="Genome Announc.">
        <title>Draft Genome Sequence of the Haloacid-Degrading Burkholderia caribensis Strain MBA4.</title>
        <authorList>
            <person name="Pan Y."/>
            <person name="Kong K.F."/>
            <person name="Tsang J.S."/>
        </authorList>
    </citation>
    <scope>NUCLEOTIDE SEQUENCE [LARGE SCALE GENOMIC DNA]</scope>
    <source>
        <strain evidence="1 2">MBA4</strain>
        <plasmid evidence="2">Plasmid</plasmid>
    </source>
</reference>